<name>R7WIS1_9NOCA</name>
<reference evidence="1 2" key="1">
    <citation type="journal article" date="2013" name="Genome Announc.">
        <title>Draft Genome Sequence of Rhodococcus rhodnii Strain LMG5362, a Symbiont of Rhodnius prolixus (Hemiptera, Reduviidae, Triatominae), the Principle Vector of Trypanosoma cruzi.</title>
        <authorList>
            <person name="Pachebat J.A."/>
            <person name="van Keulen G."/>
            <person name="Whitten M.M."/>
            <person name="Girdwood S."/>
            <person name="Del Sol R."/>
            <person name="Dyson P.J."/>
            <person name="Facey P.D."/>
        </authorList>
    </citation>
    <scope>NUCLEOTIDE SEQUENCE [LARGE SCALE GENOMIC DNA]</scope>
    <source>
        <strain evidence="1 2">LMG 5362</strain>
    </source>
</reference>
<keyword evidence="2" id="KW-1185">Reference proteome</keyword>
<organism evidence="1 2">
    <name type="scientific">Rhodococcus rhodnii LMG 5362</name>
    <dbReference type="NCBI Taxonomy" id="1273125"/>
    <lineage>
        <taxon>Bacteria</taxon>
        <taxon>Bacillati</taxon>
        <taxon>Actinomycetota</taxon>
        <taxon>Actinomycetes</taxon>
        <taxon>Mycobacteriales</taxon>
        <taxon>Nocardiaceae</taxon>
        <taxon>Rhodococcus</taxon>
    </lineage>
</organism>
<dbReference type="PATRIC" id="fig|1273125.3.peg.3363"/>
<accession>R7WIS1</accession>
<proteinExistence type="predicted"/>
<evidence type="ECO:0000313" key="2">
    <source>
        <dbReference type="Proteomes" id="UP000013525"/>
    </source>
</evidence>
<protein>
    <submittedName>
        <fullName evidence="1">Uncharacterized protein</fullName>
    </submittedName>
</protein>
<dbReference type="EMBL" id="APMY01000103">
    <property type="protein sequence ID" value="EOM75121.1"/>
    <property type="molecule type" value="Genomic_DNA"/>
</dbReference>
<comment type="caution">
    <text evidence="1">The sequence shown here is derived from an EMBL/GenBank/DDBJ whole genome shotgun (WGS) entry which is preliminary data.</text>
</comment>
<sequence>MMDVLASAEASAAPRTHGALAGSTLAVPASRAAEAAVLMCSGRLPDEA</sequence>
<dbReference type="AlphaFoldDB" id="R7WIS1"/>
<gene>
    <name evidence="1" type="ORF">Rrhod_3531</name>
</gene>
<dbReference type="Proteomes" id="UP000013525">
    <property type="component" value="Unassembled WGS sequence"/>
</dbReference>
<evidence type="ECO:0000313" key="1">
    <source>
        <dbReference type="EMBL" id="EOM75121.1"/>
    </source>
</evidence>